<dbReference type="EMBL" id="JAUSUA010000003">
    <property type="protein sequence ID" value="MDQ0207723.1"/>
    <property type="molecule type" value="Genomic_DNA"/>
</dbReference>
<dbReference type="InterPro" id="IPR017439">
    <property type="entry name" value="Amidohydrolase"/>
</dbReference>
<keyword evidence="3" id="KW-1185">Reference proteome</keyword>
<dbReference type="InterPro" id="IPR036264">
    <property type="entry name" value="Bact_exopeptidase_dim_dom"/>
</dbReference>
<protein>
    <submittedName>
        <fullName evidence="2">Aminobenzoyl-glutamate utilization protein A</fullName>
    </submittedName>
</protein>
<gene>
    <name evidence="2" type="ORF">J2S05_002524</name>
</gene>
<feature type="domain" description="Peptidase M20 dimerisation" evidence="1">
    <location>
        <begin position="233"/>
        <end position="323"/>
    </location>
</feature>
<dbReference type="PANTHER" id="PTHR30575">
    <property type="entry name" value="PEPTIDASE M20"/>
    <property type="match status" value="1"/>
</dbReference>
<dbReference type="RefSeq" id="WP_306983227.1">
    <property type="nucleotide sequence ID" value="NZ_JAUSUA010000003.1"/>
</dbReference>
<evidence type="ECO:0000259" key="1">
    <source>
        <dbReference type="Pfam" id="PF07687"/>
    </source>
</evidence>
<evidence type="ECO:0000313" key="2">
    <source>
        <dbReference type="EMBL" id="MDQ0207723.1"/>
    </source>
</evidence>
<dbReference type="NCBIfam" id="TIGR01891">
    <property type="entry name" value="amidohydrolases"/>
    <property type="match status" value="1"/>
</dbReference>
<dbReference type="Pfam" id="PF01546">
    <property type="entry name" value="Peptidase_M20"/>
    <property type="match status" value="1"/>
</dbReference>
<dbReference type="PANTHER" id="PTHR30575:SF3">
    <property type="entry name" value="PEPTIDASE M20 DIMERISATION DOMAIN-CONTAINING PROTEIN"/>
    <property type="match status" value="1"/>
</dbReference>
<dbReference type="Pfam" id="PF07687">
    <property type="entry name" value="M20_dimer"/>
    <property type="match status" value="1"/>
</dbReference>
<proteinExistence type="predicted"/>
<name>A0ABT9YIN4_9BACI</name>
<dbReference type="Gene3D" id="3.40.630.10">
    <property type="entry name" value="Zn peptidases"/>
    <property type="match status" value="2"/>
</dbReference>
<evidence type="ECO:0000313" key="3">
    <source>
        <dbReference type="Proteomes" id="UP001225034"/>
    </source>
</evidence>
<dbReference type="InterPro" id="IPR011650">
    <property type="entry name" value="Peptidase_M20_dimer"/>
</dbReference>
<dbReference type="SUPFAM" id="SSF55031">
    <property type="entry name" value="Bacterial exopeptidase dimerisation domain"/>
    <property type="match status" value="1"/>
</dbReference>
<dbReference type="SUPFAM" id="SSF53187">
    <property type="entry name" value="Zn-dependent exopeptidases"/>
    <property type="match status" value="1"/>
</dbReference>
<accession>A0ABT9YIN4</accession>
<dbReference type="Proteomes" id="UP001225034">
    <property type="component" value="Unassembled WGS sequence"/>
</dbReference>
<dbReference type="PIRSF" id="PIRSF005962">
    <property type="entry name" value="Pept_M20D_amidohydro"/>
    <property type="match status" value="1"/>
</dbReference>
<dbReference type="InterPro" id="IPR002933">
    <property type="entry name" value="Peptidase_M20"/>
</dbReference>
<organism evidence="2 3">
    <name type="scientific">Alkalicoccobacillus murimartini</name>
    <dbReference type="NCBI Taxonomy" id="171685"/>
    <lineage>
        <taxon>Bacteria</taxon>
        <taxon>Bacillati</taxon>
        <taxon>Bacillota</taxon>
        <taxon>Bacilli</taxon>
        <taxon>Bacillales</taxon>
        <taxon>Bacillaceae</taxon>
        <taxon>Alkalicoccobacillus</taxon>
    </lineage>
</organism>
<sequence>MTVNQHVSDKVSKIEPLLTEWRRDLHQFPELGWCEYQTTAYIVEKLTPLSFQLFLGKEVSDSVSRMGLPTEEEDQWHLDRARKNGVPLELLEKMKGSHTGVVAQLDTGKPGKHMAFRFDIDALPIHETPDAEHAPVREQFASRHDGQMHACGHDGHTSIGLGVAHLLHDLKDELTGVYTLIFQPAEEGVRGAQSIVEKGWLDQADLFLAGHIMDQPVGTIVPGISSSLATSKYNVTFSGVSSHAGASPETGQNALFAAATAATQLYGIARHSAGATRMNVGKLIAGNGRNIIADTAYMEIETRGETNELNEYVSTKALTILKASADMHGVQVTSELVGKGISAQSDEIWSEIISSSVQGSKYVKHVSSSFEKIGGSEDATFMMERVQAKGGLATYLLYGSNLSAAHHNPAFDYGEGVLSIAVDTLIHIVLNQQT</sequence>
<comment type="caution">
    <text evidence="2">The sequence shown here is derived from an EMBL/GenBank/DDBJ whole genome shotgun (WGS) entry which is preliminary data.</text>
</comment>
<reference evidence="2 3" key="1">
    <citation type="submission" date="2023-07" db="EMBL/GenBank/DDBJ databases">
        <title>Genomic Encyclopedia of Type Strains, Phase IV (KMG-IV): sequencing the most valuable type-strain genomes for metagenomic binning, comparative biology and taxonomic classification.</title>
        <authorList>
            <person name="Goeker M."/>
        </authorList>
    </citation>
    <scope>NUCLEOTIDE SEQUENCE [LARGE SCALE GENOMIC DNA]</scope>
    <source>
        <strain evidence="2 3">DSM 19154</strain>
    </source>
</reference>
<dbReference type="InterPro" id="IPR052030">
    <property type="entry name" value="Peptidase_M20/M20A_hydrolases"/>
</dbReference>